<sequence length="45" mass="5353">LFPYVIDDPTPPTNVNILLVVSEPTKNYEHWCSYLLLWVLYLPYI</sequence>
<evidence type="ECO:0000313" key="1">
    <source>
        <dbReference type="EMBL" id="CDW49224.1"/>
    </source>
</evidence>
<proteinExistence type="predicted"/>
<organism evidence="1">
    <name type="scientific">Lepeophtheirus salmonis</name>
    <name type="common">Salmon louse</name>
    <name type="synonym">Caligus salmonis</name>
    <dbReference type="NCBI Taxonomy" id="72036"/>
    <lineage>
        <taxon>Eukaryota</taxon>
        <taxon>Metazoa</taxon>
        <taxon>Ecdysozoa</taxon>
        <taxon>Arthropoda</taxon>
        <taxon>Crustacea</taxon>
        <taxon>Multicrustacea</taxon>
        <taxon>Hexanauplia</taxon>
        <taxon>Copepoda</taxon>
        <taxon>Siphonostomatoida</taxon>
        <taxon>Caligidae</taxon>
        <taxon>Lepeophtheirus</taxon>
    </lineage>
</organism>
<dbReference type="EMBL" id="HACA01031863">
    <property type="protein sequence ID" value="CDW49224.1"/>
    <property type="molecule type" value="Transcribed_RNA"/>
</dbReference>
<name>A0A0K2VFK6_LEPSM</name>
<protein>
    <submittedName>
        <fullName evidence="1">Uncharacterized protein</fullName>
    </submittedName>
</protein>
<accession>A0A0K2VFK6</accession>
<dbReference type="AlphaFoldDB" id="A0A0K2VFK6"/>
<reference evidence="1" key="1">
    <citation type="submission" date="2014-05" db="EMBL/GenBank/DDBJ databases">
        <authorList>
            <person name="Chronopoulou M."/>
        </authorList>
    </citation>
    <scope>NUCLEOTIDE SEQUENCE</scope>
    <source>
        <tissue evidence="1">Whole organism</tissue>
    </source>
</reference>
<feature type="non-terminal residue" evidence="1">
    <location>
        <position position="1"/>
    </location>
</feature>